<sequence length="484" mass="53377">MTAANTTHVTNKRDSISDSATATGSAVLYHALPYYPTVLLDRFAPFSQQPWAMLLHSGFADHPHNRFDIMVADPLATLCTRGGKTETTSGGVTNTSESDPFDLLQQQLDALALTTETHADFPFQGGALGLFGYDLGRQIETLPTQAEQDIDLLDMAIGLYDWALVADHHKQTLTLIVHHSLQARLDWLANPSVDPPKADFSLASAWQPNMSRDAYGEKFRKIQDYLLAGDCYQVNLAQRFCAAYTGDEWQAFLRLSAGNKAPFSAFLRLPENTVISVSPERFLWLENNHIQTRPIKGTLPRLADPDADKRQAMRLASSEKDRSENLMIVDLLRNDIGRVAVPGSVRVPELFVVEPFPAVHHLVSTIEALLPENCPATTLLRACFPGGSITGAPKIRAMQIIEELEPQRRNAYCGSVGYISVCGTMDTNITIRTLLTERGRIYCWAGGGIVADSQEQAEYQETFDKVGRILPLLDGSQTNNSGTE</sequence>
<keyword evidence="2" id="KW-0808">Transferase</keyword>
<evidence type="ECO:0000256" key="2">
    <source>
        <dbReference type="ARBA" id="ARBA00022679"/>
    </source>
</evidence>
<dbReference type="NCBIfam" id="TIGR00553">
    <property type="entry name" value="pabB"/>
    <property type="match status" value="1"/>
</dbReference>
<feature type="domain" description="Anthranilate synthase component I N-terminal" evidence="4">
    <location>
        <begin position="43"/>
        <end position="175"/>
    </location>
</feature>
<dbReference type="EC" id="2.6.1.85" evidence="1"/>
<dbReference type="Proteomes" id="UP000234468">
    <property type="component" value="Unassembled WGS sequence"/>
</dbReference>
<dbReference type="PANTHER" id="PTHR11236">
    <property type="entry name" value="AMINOBENZOATE/ANTHRANILATE SYNTHASE"/>
    <property type="match status" value="1"/>
</dbReference>
<reference evidence="5 6" key="1">
    <citation type="submission" date="2016-04" db="EMBL/GenBank/DDBJ databases">
        <title>New species of Pectobacterium.</title>
        <authorList>
            <person name="Waleron M."/>
            <person name="Misztak A.E."/>
            <person name="Waleron K."/>
        </authorList>
    </citation>
    <scope>NUCLEOTIDE SEQUENCE [LARGE SCALE GENOMIC DNA]</scope>
    <source>
        <strain evidence="5 6">IFB5232</strain>
    </source>
</reference>
<gene>
    <name evidence="5" type="primary">pabB</name>
    <name evidence="5" type="ORF">A0G03_00845</name>
</gene>
<dbReference type="Gene3D" id="3.60.120.10">
    <property type="entry name" value="Anthranilate synthase"/>
    <property type="match status" value="1"/>
</dbReference>
<dbReference type="Pfam" id="PF00425">
    <property type="entry name" value="Chorismate_bind"/>
    <property type="match status" value="1"/>
</dbReference>
<dbReference type="InterPro" id="IPR005802">
    <property type="entry name" value="ADC_synth_comp_1"/>
</dbReference>
<evidence type="ECO:0000259" key="4">
    <source>
        <dbReference type="Pfam" id="PF04715"/>
    </source>
</evidence>
<organism evidence="5 6">
    <name type="scientific">Pectobacterium peruviense</name>
    <dbReference type="NCBI Taxonomy" id="2066479"/>
    <lineage>
        <taxon>Bacteria</taxon>
        <taxon>Pseudomonadati</taxon>
        <taxon>Pseudomonadota</taxon>
        <taxon>Gammaproteobacteria</taxon>
        <taxon>Enterobacterales</taxon>
        <taxon>Pectobacteriaceae</taxon>
        <taxon>Pectobacterium</taxon>
    </lineage>
</organism>
<evidence type="ECO:0000259" key="3">
    <source>
        <dbReference type="Pfam" id="PF00425"/>
    </source>
</evidence>
<dbReference type="Pfam" id="PF04715">
    <property type="entry name" value="Anth_synt_I_N"/>
    <property type="match status" value="1"/>
</dbReference>
<proteinExistence type="predicted"/>
<dbReference type="SUPFAM" id="SSF56322">
    <property type="entry name" value="ADC synthase"/>
    <property type="match status" value="1"/>
</dbReference>
<comment type="caution">
    <text evidence="5">The sequence shown here is derived from an EMBL/GenBank/DDBJ whole genome shotgun (WGS) entry which is preliminary data.</text>
</comment>
<dbReference type="NCBIfam" id="NF012009">
    <property type="entry name" value="PRK15465.1"/>
    <property type="match status" value="1"/>
</dbReference>
<evidence type="ECO:0000313" key="5">
    <source>
        <dbReference type="EMBL" id="PKX87789.1"/>
    </source>
</evidence>
<protein>
    <recommendedName>
        <fullName evidence="1">aminodeoxychorismate synthase</fullName>
        <ecNumber evidence="1">2.6.1.85</ecNumber>
    </recommendedName>
</protein>
<accession>A0ABX4SCI8</accession>
<name>A0ABX4SCI8_9GAMM</name>
<dbReference type="PRINTS" id="PR00095">
    <property type="entry name" value="ANTSNTHASEI"/>
</dbReference>
<evidence type="ECO:0000313" key="6">
    <source>
        <dbReference type="Proteomes" id="UP000234468"/>
    </source>
</evidence>
<dbReference type="RefSeq" id="WP_048260278.1">
    <property type="nucleotide sequence ID" value="NZ_AODU01000011.1"/>
</dbReference>
<evidence type="ECO:0000256" key="1">
    <source>
        <dbReference type="ARBA" id="ARBA00013139"/>
    </source>
</evidence>
<dbReference type="InterPro" id="IPR019999">
    <property type="entry name" value="Anth_synth_I-like"/>
</dbReference>
<dbReference type="InterPro" id="IPR005801">
    <property type="entry name" value="ADC_synthase"/>
</dbReference>
<feature type="domain" description="Chorismate-utilising enzyme C-terminal" evidence="3">
    <location>
        <begin position="212"/>
        <end position="465"/>
    </location>
</feature>
<dbReference type="EMBL" id="LXFV01000001">
    <property type="protein sequence ID" value="PKX87789.1"/>
    <property type="molecule type" value="Genomic_DNA"/>
</dbReference>
<dbReference type="InterPro" id="IPR006805">
    <property type="entry name" value="Anth_synth_I_N"/>
</dbReference>
<dbReference type="PANTHER" id="PTHR11236:SF50">
    <property type="entry name" value="AMINODEOXYCHORISMATE SYNTHASE COMPONENT 1"/>
    <property type="match status" value="1"/>
</dbReference>
<dbReference type="InterPro" id="IPR015890">
    <property type="entry name" value="Chorismate_C"/>
</dbReference>
<keyword evidence="6" id="KW-1185">Reference proteome</keyword>